<evidence type="ECO:0000313" key="2">
    <source>
        <dbReference type="EMBL" id="PZF72946.1"/>
    </source>
</evidence>
<dbReference type="AlphaFoldDB" id="A0A2W2BHG7"/>
<evidence type="ECO:0000259" key="1">
    <source>
        <dbReference type="Pfam" id="PF23019"/>
    </source>
</evidence>
<evidence type="ECO:0000313" key="3">
    <source>
        <dbReference type="Proteomes" id="UP000248745"/>
    </source>
</evidence>
<dbReference type="Gene3D" id="3.20.20.370">
    <property type="entry name" value="Glycoside hydrolase/deacetylase"/>
    <property type="match status" value="1"/>
</dbReference>
<gene>
    <name evidence="2" type="ORF">DN068_11080</name>
</gene>
<reference evidence="2 3" key="1">
    <citation type="submission" date="2018-06" db="EMBL/GenBank/DDBJ databases">
        <title>Mucibacter soli gen. nov., sp. nov., a new member of the family Chitinophagaceae producing mucin.</title>
        <authorList>
            <person name="Kim M.-K."/>
            <person name="Park S."/>
            <person name="Kim T.-S."/>
            <person name="Joung Y."/>
            <person name="Han J.-H."/>
            <person name="Kim S.B."/>
        </authorList>
    </citation>
    <scope>NUCLEOTIDE SEQUENCE [LARGE SCALE GENOMIC DNA]</scope>
    <source>
        <strain evidence="2 3">R1-15</strain>
    </source>
</reference>
<feature type="domain" description="DUF7033" evidence="1">
    <location>
        <begin position="63"/>
        <end position="152"/>
    </location>
</feature>
<organism evidence="2 3">
    <name type="scientific">Taibaiella soli</name>
    <dbReference type="NCBI Taxonomy" id="1649169"/>
    <lineage>
        <taxon>Bacteria</taxon>
        <taxon>Pseudomonadati</taxon>
        <taxon>Bacteroidota</taxon>
        <taxon>Chitinophagia</taxon>
        <taxon>Chitinophagales</taxon>
        <taxon>Chitinophagaceae</taxon>
        <taxon>Taibaiella</taxon>
    </lineage>
</organism>
<keyword evidence="3" id="KW-1185">Reference proteome</keyword>
<protein>
    <recommendedName>
        <fullName evidence="1">DUF7033 domain-containing protein</fullName>
    </recommendedName>
</protein>
<proteinExistence type="predicted"/>
<dbReference type="EMBL" id="QKTW01000016">
    <property type="protein sequence ID" value="PZF72946.1"/>
    <property type="molecule type" value="Genomic_DNA"/>
</dbReference>
<name>A0A2W2BHG7_9BACT</name>
<accession>A0A2W2BHG7</accession>
<dbReference type="Pfam" id="PF23019">
    <property type="entry name" value="DUF7033"/>
    <property type="match status" value="1"/>
</dbReference>
<dbReference type="InterPro" id="IPR054297">
    <property type="entry name" value="DUF7033"/>
</dbReference>
<sequence>MDYRLLTDETSLPEDFFITYGKPLTGGLFIPDNGLLWQQNISTAYQPVFEETLAYNPSEKAFSFDVFSAVFYLIARYEEYAPNRFTPDKHNRFPATESVLYKRGLLEIPIVDEWLQTLREILTQQFGFKLPQKTFSFLPTYDIDIAWSYQNKGWKRNTGALAKDILSGNLSAASSRVKVLSGQQKDPYDAFDWMQKLHDQLDVKPIYFMLAALKTTPFDKNILPSNPAMQALIRKLSLNGTIGMHPSYFTEKNNDLFAQEQRNLALIADQDITISRQHYIKLHLPETYYQLSLHGITADYSMGYGAHLGFRAGTGNSFNWYDLQKEEETSLRVYPFCFMDTTAHYEQKLTPDLAFERLRQMALRLQNCNSTLITVFHNFSLGTDPEWKGWHNAYERFLRFIYV</sequence>
<dbReference type="Proteomes" id="UP000248745">
    <property type="component" value="Unassembled WGS sequence"/>
</dbReference>
<dbReference type="CDD" id="cd10931">
    <property type="entry name" value="CE4_u7"/>
    <property type="match status" value="1"/>
</dbReference>
<comment type="caution">
    <text evidence="2">The sequence shown here is derived from an EMBL/GenBank/DDBJ whole genome shotgun (WGS) entry which is preliminary data.</text>
</comment>